<protein>
    <submittedName>
        <fullName evidence="1">Uncharacterized protein</fullName>
    </submittedName>
</protein>
<keyword evidence="2" id="KW-1185">Reference proteome</keyword>
<evidence type="ECO:0000313" key="2">
    <source>
        <dbReference type="Proteomes" id="UP001515480"/>
    </source>
</evidence>
<name>A0AB34K793_PRYPA</name>
<dbReference type="Proteomes" id="UP001515480">
    <property type="component" value="Unassembled WGS sequence"/>
</dbReference>
<sequence>MATQQFVSRTGSSRGVYKRNGEIMAVPHPSAEASWAQNEKTAAHGITASTMKDSFKDPNLKAALTPYHPNAQRSRLPVSFKNEAKPYKRFCQVRNQQTYDFFDKGASGAGFVRFRTTSQNYYDYDTKALSVGESNQGIVSEKSKWIHQKQTM</sequence>
<evidence type="ECO:0000313" key="1">
    <source>
        <dbReference type="EMBL" id="KAL1530343.1"/>
    </source>
</evidence>
<reference evidence="1 2" key="1">
    <citation type="journal article" date="2024" name="Science">
        <title>Giant polyketide synthase enzymes in the biosynthesis of giant marine polyether toxins.</title>
        <authorList>
            <person name="Fallon T.R."/>
            <person name="Shende V.V."/>
            <person name="Wierzbicki I.H."/>
            <person name="Pendleton A.L."/>
            <person name="Watervoot N.F."/>
            <person name="Auber R.P."/>
            <person name="Gonzalez D.J."/>
            <person name="Wisecaver J.H."/>
            <person name="Moore B.S."/>
        </authorList>
    </citation>
    <scope>NUCLEOTIDE SEQUENCE [LARGE SCALE GENOMIC DNA]</scope>
    <source>
        <strain evidence="1 2">12B1</strain>
    </source>
</reference>
<dbReference type="AlphaFoldDB" id="A0AB34K793"/>
<proteinExistence type="predicted"/>
<dbReference type="EMBL" id="JBGBPQ010000001">
    <property type="protein sequence ID" value="KAL1530343.1"/>
    <property type="molecule type" value="Genomic_DNA"/>
</dbReference>
<accession>A0AB34K793</accession>
<comment type="caution">
    <text evidence="1">The sequence shown here is derived from an EMBL/GenBank/DDBJ whole genome shotgun (WGS) entry which is preliminary data.</text>
</comment>
<organism evidence="1 2">
    <name type="scientific">Prymnesium parvum</name>
    <name type="common">Toxic golden alga</name>
    <dbReference type="NCBI Taxonomy" id="97485"/>
    <lineage>
        <taxon>Eukaryota</taxon>
        <taxon>Haptista</taxon>
        <taxon>Haptophyta</taxon>
        <taxon>Prymnesiophyceae</taxon>
        <taxon>Prymnesiales</taxon>
        <taxon>Prymnesiaceae</taxon>
        <taxon>Prymnesium</taxon>
    </lineage>
</organism>
<gene>
    <name evidence="1" type="ORF">AB1Y20_001252</name>
</gene>